<proteinExistence type="predicted"/>
<keyword evidence="3" id="KW-1185">Reference proteome</keyword>
<dbReference type="GO" id="GO:0016787">
    <property type="term" value="F:hydrolase activity"/>
    <property type="evidence" value="ECO:0007669"/>
    <property type="project" value="UniProtKB-KW"/>
</dbReference>
<organism evidence="2 3">
    <name type="scientific">Roridomyces roridus</name>
    <dbReference type="NCBI Taxonomy" id="1738132"/>
    <lineage>
        <taxon>Eukaryota</taxon>
        <taxon>Fungi</taxon>
        <taxon>Dikarya</taxon>
        <taxon>Basidiomycota</taxon>
        <taxon>Agaricomycotina</taxon>
        <taxon>Agaricomycetes</taxon>
        <taxon>Agaricomycetidae</taxon>
        <taxon>Agaricales</taxon>
        <taxon>Marasmiineae</taxon>
        <taxon>Mycenaceae</taxon>
        <taxon>Roridomyces</taxon>
    </lineage>
</organism>
<dbReference type="PANTHER" id="PTHR47691">
    <property type="entry name" value="REGULATOR-RELATED"/>
    <property type="match status" value="1"/>
</dbReference>
<dbReference type="Gene3D" id="3.40.50.300">
    <property type="entry name" value="P-loop containing nucleotide triphosphate hydrolases"/>
    <property type="match status" value="1"/>
</dbReference>
<dbReference type="AlphaFoldDB" id="A0AAD7BQ75"/>
<keyword evidence="2" id="KW-0378">Hydrolase</keyword>
<dbReference type="Pfam" id="PF20703">
    <property type="entry name" value="nSTAND1"/>
    <property type="match status" value="1"/>
</dbReference>
<dbReference type="PRINTS" id="PR00364">
    <property type="entry name" value="DISEASERSIST"/>
</dbReference>
<reference evidence="2" key="1">
    <citation type="submission" date="2023-03" db="EMBL/GenBank/DDBJ databases">
        <title>Massive genome expansion in bonnet fungi (Mycena s.s.) driven by repeated elements and novel gene families across ecological guilds.</title>
        <authorList>
            <consortium name="Lawrence Berkeley National Laboratory"/>
            <person name="Harder C.B."/>
            <person name="Miyauchi S."/>
            <person name="Viragh M."/>
            <person name="Kuo A."/>
            <person name="Thoen E."/>
            <person name="Andreopoulos B."/>
            <person name="Lu D."/>
            <person name="Skrede I."/>
            <person name="Drula E."/>
            <person name="Henrissat B."/>
            <person name="Morin E."/>
            <person name="Kohler A."/>
            <person name="Barry K."/>
            <person name="LaButti K."/>
            <person name="Morin E."/>
            <person name="Salamov A."/>
            <person name="Lipzen A."/>
            <person name="Mereny Z."/>
            <person name="Hegedus B."/>
            <person name="Baldrian P."/>
            <person name="Stursova M."/>
            <person name="Weitz H."/>
            <person name="Taylor A."/>
            <person name="Grigoriev I.V."/>
            <person name="Nagy L.G."/>
            <person name="Martin F."/>
            <person name="Kauserud H."/>
        </authorList>
    </citation>
    <scope>NUCLEOTIDE SEQUENCE</scope>
    <source>
        <strain evidence="2">9284</strain>
    </source>
</reference>
<dbReference type="PANTHER" id="PTHR47691:SF3">
    <property type="entry name" value="HTH-TYPE TRANSCRIPTIONAL REGULATOR RV0890C-RELATED"/>
    <property type="match status" value="1"/>
</dbReference>
<gene>
    <name evidence="2" type="ORF">FB45DRAFT_682349</name>
</gene>
<comment type="caution">
    <text evidence="2">The sequence shown here is derived from an EMBL/GenBank/DDBJ whole genome shotgun (WGS) entry which is preliminary data.</text>
</comment>
<dbReference type="InterPro" id="IPR027417">
    <property type="entry name" value="P-loop_NTPase"/>
</dbReference>
<dbReference type="EMBL" id="JARKIF010000011">
    <property type="protein sequence ID" value="KAJ7627047.1"/>
    <property type="molecule type" value="Genomic_DNA"/>
</dbReference>
<dbReference type="Proteomes" id="UP001221142">
    <property type="component" value="Unassembled WGS sequence"/>
</dbReference>
<dbReference type="SUPFAM" id="SSF52540">
    <property type="entry name" value="P-loop containing nucleoside triphosphate hydrolases"/>
    <property type="match status" value="1"/>
</dbReference>
<evidence type="ECO:0000313" key="2">
    <source>
        <dbReference type="EMBL" id="KAJ7627047.1"/>
    </source>
</evidence>
<protein>
    <submittedName>
        <fullName evidence="2">P-loop containing nucleoside triphosphate hydrolase protein</fullName>
    </submittedName>
</protein>
<feature type="non-terminal residue" evidence="2">
    <location>
        <position position="312"/>
    </location>
</feature>
<sequence length="312" mass="33886">LPAPPRIFQGRGDETQQLVQMLSGKSPRVAILGAGGIGKTSLAKVVLHHPNIAGQHEHRFFVPCDSATTAIELAAVVGAHLGLNPKPNLTHTVISNLSGRTTSLLILDNLDTTWESMASRQDVEDFLALLDNVETLSLLITLRGAERPGRINWTRPFLPPLQPLTTEAAMDMFMDIADDVHAPEEVEQLLRFTDNLPLAVDLMAHLVDSDGCSNVLASLEQEKTNILSLGYDRRSNLDVSIGISLNSPRIAAIPHALDLLRILSILPDGLSDVELLHIKFPIPGVLSCQGVLLSTSLAYLDERNRLKALVPI</sequence>
<accession>A0AAD7BQ75</accession>
<name>A0AAD7BQ75_9AGAR</name>
<feature type="non-terminal residue" evidence="2">
    <location>
        <position position="1"/>
    </location>
</feature>
<evidence type="ECO:0000313" key="3">
    <source>
        <dbReference type="Proteomes" id="UP001221142"/>
    </source>
</evidence>
<dbReference type="InterPro" id="IPR049052">
    <property type="entry name" value="nSTAND1"/>
</dbReference>
<feature type="domain" description="Novel STAND NTPase 1" evidence="1">
    <location>
        <begin position="6"/>
        <end position="143"/>
    </location>
</feature>
<evidence type="ECO:0000259" key="1">
    <source>
        <dbReference type="Pfam" id="PF20703"/>
    </source>
</evidence>